<dbReference type="EMBL" id="CP138898">
    <property type="protein sequence ID" value="WPK26809.1"/>
    <property type="molecule type" value="Genomic_DNA"/>
</dbReference>
<dbReference type="SUPFAM" id="SSF57959">
    <property type="entry name" value="Leucine zipper domain"/>
    <property type="match status" value="1"/>
</dbReference>
<feature type="region of interest" description="Disordered" evidence="5">
    <location>
        <begin position="1"/>
        <end position="28"/>
    </location>
</feature>
<dbReference type="SMART" id="SM00338">
    <property type="entry name" value="BRLZ"/>
    <property type="match status" value="1"/>
</dbReference>
<dbReference type="GO" id="GO:0003700">
    <property type="term" value="F:DNA-binding transcription factor activity"/>
    <property type="evidence" value="ECO:0007669"/>
    <property type="project" value="InterPro"/>
</dbReference>
<evidence type="ECO:0000256" key="1">
    <source>
        <dbReference type="ARBA" id="ARBA00004123"/>
    </source>
</evidence>
<proteinExistence type="predicted"/>
<dbReference type="PROSITE" id="PS50217">
    <property type="entry name" value="BZIP"/>
    <property type="match status" value="1"/>
</dbReference>
<keyword evidence="2" id="KW-0805">Transcription regulation</keyword>
<dbReference type="InterPro" id="IPR051027">
    <property type="entry name" value="bZIP_transcription_factors"/>
</dbReference>
<accession>A0AAX4HEK9</accession>
<feature type="region of interest" description="Disordered" evidence="5">
    <location>
        <begin position="214"/>
        <end position="306"/>
    </location>
</feature>
<keyword evidence="8" id="KW-1185">Reference proteome</keyword>
<evidence type="ECO:0000313" key="7">
    <source>
        <dbReference type="EMBL" id="WPK26809.1"/>
    </source>
</evidence>
<evidence type="ECO:0000313" key="8">
    <source>
        <dbReference type="Proteomes" id="UP001338582"/>
    </source>
</evidence>
<dbReference type="CDD" id="cd14687">
    <property type="entry name" value="bZIP_ATF2"/>
    <property type="match status" value="1"/>
</dbReference>
<dbReference type="Pfam" id="PF00170">
    <property type="entry name" value="bZIP_1"/>
    <property type="match status" value="1"/>
</dbReference>
<keyword evidence="4" id="KW-0539">Nucleus</keyword>
<dbReference type="KEGG" id="asau:88175231"/>
<dbReference type="Proteomes" id="UP001338582">
    <property type="component" value="Chromosome 5"/>
</dbReference>
<dbReference type="InterPro" id="IPR004827">
    <property type="entry name" value="bZIP"/>
</dbReference>
<feature type="domain" description="BZIP" evidence="6">
    <location>
        <begin position="297"/>
        <end position="360"/>
    </location>
</feature>
<sequence length="544" mass="58034">MISTNVDAASTAEGQETPHTTRSLASGGSNKLNLRILNLPNPTNDRLVGLTPPMFSPGGRKLPHIHLLPGLGSPGSSNMWSSLLNVTNGPDSMGQFGHPGYAHLASMLRKLGLIPTELNLRTGLTPGIINQTGFNFNLGTPGGMPSGQMTPGFQTLLGLANNASMVENGMLESHQPFPAPQAASVPPQIHPTMGMPMTTPDHGFAPQQNKVIPEPTTANVGAKPKIAPIPENEVKTEVPEQLEAPASTTLAKRPVSPISNEDEGRTTKKSKGPATAKGKAAKKVEDKKKPTPEETEEDKRKKALERNRVAATKCRQRKKRLLNKMESELEFYSSGFRELSAQVSQLREQLLSLHGVVSCHKDCPTLLRAVGGYQQMQAILAQSEYVALIAPNTEQNVTSMPSTIPTTLNPIEQPHGSMLGQSIISAPNGIISHPGPIHNGHNVSTMMPSESLPANLTNDNMNPHGAQMNGVGMNNSGIATMSSNGLYDMSMGKTYNNGYSDGTNLKACNSTSDLQSMKFNQPAENGLRLVVSMADLPGQLPNKS</sequence>
<dbReference type="PANTHER" id="PTHR19304">
    <property type="entry name" value="CYCLIC-AMP RESPONSE ELEMENT BINDING PROTEIN"/>
    <property type="match status" value="1"/>
</dbReference>
<dbReference type="RefSeq" id="XP_062879188.1">
    <property type="nucleotide sequence ID" value="XM_063023118.1"/>
</dbReference>
<gene>
    <name evidence="7" type="ORF">PUMCH_004170</name>
</gene>
<dbReference type="InterPro" id="IPR046347">
    <property type="entry name" value="bZIP_sf"/>
</dbReference>
<dbReference type="AlphaFoldDB" id="A0AAX4HEK9"/>
<protein>
    <recommendedName>
        <fullName evidence="6">BZIP domain-containing protein</fullName>
    </recommendedName>
</protein>
<dbReference type="GeneID" id="88175231"/>
<evidence type="ECO:0000256" key="2">
    <source>
        <dbReference type="ARBA" id="ARBA00023015"/>
    </source>
</evidence>
<feature type="compositionally biased region" description="Basic and acidic residues" evidence="5">
    <location>
        <begin position="282"/>
        <end position="306"/>
    </location>
</feature>
<evidence type="ECO:0000256" key="5">
    <source>
        <dbReference type="SAM" id="MobiDB-lite"/>
    </source>
</evidence>
<dbReference type="GO" id="GO:0005634">
    <property type="term" value="C:nucleus"/>
    <property type="evidence" value="ECO:0007669"/>
    <property type="project" value="UniProtKB-SubCell"/>
</dbReference>
<evidence type="ECO:0000256" key="3">
    <source>
        <dbReference type="ARBA" id="ARBA00023163"/>
    </source>
</evidence>
<organism evidence="7 8">
    <name type="scientific">Australozyma saopauloensis</name>
    <dbReference type="NCBI Taxonomy" id="291208"/>
    <lineage>
        <taxon>Eukaryota</taxon>
        <taxon>Fungi</taxon>
        <taxon>Dikarya</taxon>
        <taxon>Ascomycota</taxon>
        <taxon>Saccharomycotina</taxon>
        <taxon>Pichiomycetes</taxon>
        <taxon>Metschnikowiaceae</taxon>
        <taxon>Australozyma</taxon>
    </lineage>
</organism>
<name>A0AAX4HEK9_9ASCO</name>
<evidence type="ECO:0000259" key="6">
    <source>
        <dbReference type="PROSITE" id="PS50217"/>
    </source>
</evidence>
<reference evidence="7 8" key="1">
    <citation type="submission" date="2023-10" db="EMBL/GenBank/DDBJ databases">
        <title>Draft Genome Sequence of Candida saopaulonensis from a very Premature Infant with Sepsis.</title>
        <authorList>
            <person name="Ning Y."/>
            <person name="Dai R."/>
            <person name="Xiao M."/>
            <person name="Xu Y."/>
            <person name="Yan Q."/>
            <person name="Zhang L."/>
        </authorList>
    </citation>
    <scope>NUCLEOTIDE SEQUENCE [LARGE SCALE GENOMIC DNA]</scope>
    <source>
        <strain evidence="7 8">19XY460</strain>
    </source>
</reference>
<dbReference type="Gene3D" id="1.20.5.170">
    <property type="match status" value="1"/>
</dbReference>
<keyword evidence="3" id="KW-0804">Transcription</keyword>
<evidence type="ECO:0000256" key="4">
    <source>
        <dbReference type="ARBA" id="ARBA00023242"/>
    </source>
</evidence>
<dbReference type="PROSITE" id="PS00036">
    <property type="entry name" value="BZIP_BASIC"/>
    <property type="match status" value="1"/>
</dbReference>
<comment type="subcellular location">
    <subcellularLocation>
        <location evidence="1">Nucleus</location>
    </subcellularLocation>
</comment>